<dbReference type="InterPro" id="IPR050481">
    <property type="entry name" value="UDP-glycosyltransf_plant"/>
</dbReference>
<evidence type="ECO:0000313" key="5">
    <source>
        <dbReference type="Proteomes" id="UP000241394"/>
    </source>
</evidence>
<reference evidence="4 5" key="1">
    <citation type="submission" date="2017-07" db="EMBL/GenBank/DDBJ databases">
        <title>An improved, manually edited Actinidia chinensis var. chinensis (kiwifruit) genome highlights the challenges associated with draft genomes and gene prediction in plants.</title>
        <authorList>
            <person name="Pilkington S."/>
            <person name="Crowhurst R."/>
            <person name="Hilario E."/>
            <person name="Nardozza S."/>
            <person name="Fraser L."/>
            <person name="Peng Y."/>
            <person name="Gunaseelan K."/>
            <person name="Simpson R."/>
            <person name="Tahir J."/>
            <person name="Deroles S."/>
            <person name="Templeton K."/>
            <person name="Luo Z."/>
            <person name="Davy M."/>
            <person name="Cheng C."/>
            <person name="Mcneilage M."/>
            <person name="Scaglione D."/>
            <person name="Liu Y."/>
            <person name="Zhang Q."/>
            <person name="Datson P."/>
            <person name="De Silva N."/>
            <person name="Gardiner S."/>
            <person name="Bassett H."/>
            <person name="Chagne D."/>
            <person name="Mccallum J."/>
            <person name="Dzierzon H."/>
            <person name="Deng C."/>
            <person name="Wang Y.-Y."/>
            <person name="Barron N."/>
            <person name="Manako K."/>
            <person name="Bowen J."/>
            <person name="Foster T."/>
            <person name="Erridge Z."/>
            <person name="Tiffin H."/>
            <person name="Waite C."/>
            <person name="Davies K."/>
            <person name="Grierson E."/>
            <person name="Laing W."/>
            <person name="Kirk R."/>
            <person name="Chen X."/>
            <person name="Wood M."/>
            <person name="Montefiori M."/>
            <person name="Brummell D."/>
            <person name="Schwinn K."/>
            <person name="Catanach A."/>
            <person name="Fullerton C."/>
            <person name="Li D."/>
            <person name="Meiyalaghan S."/>
            <person name="Nieuwenhuizen N."/>
            <person name="Read N."/>
            <person name="Prakash R."/>
            <person name="Hunter D."/>
            <person name="Zhang H."/>
            <person name="Mckenzie M."/>
            <person name="Knabel M."/>
            <person name="Harris A."/>
            <person name="Allan A."/>
            <person name="Chen A."/>
            <person name="Janssen B."/>
            <person name="Plunkett B."/>
            <person name="Dwamena C."/>
            <person name="Voogd C."/>
            <person name="Leif D."/>
            <person name="Lafferty D."/>
            <person name="Souleyre E."/>
            <person name="Varkonyi-Gasic E."/>
            <person name="Gambi F."/>
            <person name="Hanley J."/>
            <person name="Yao J.-L."/>
            <person name="Cheung J."/>
            <person name="David K."/>
            <person name="Warren B."/>
            <person name="Marsh K."/>
            <person name="Snowden K."/>
            <person name="Lin-Wang K."/>
            <person name="Brian L."/>
            <person name="Martinez-Sanchez M."/>
            <person name="Wang M."/>
            <person name="Ileperuma N."/>
            <person name="Macnee N."/>
            <person name="Campin R."/>
            <person name="Mcatee P."/>
            <person name="Drummond R."/>
            <person name="Espley R."/>
            <person name="Ireland H."/>
            <person name="Wu R."/>
            <person name="Atkinson R."/>
            <person name="Karunairetnam S."/>
            <person name="Bulley S."/>
            <person name="Chunkath S."/>
            <person name="Hanley Z."/>
            <person name="Storey R."/>
            <person name="Thrimawithana A."/>
            <person name="Thomson S."/>
            <person name="David C."/>
            <person name="Testolin R."/>
        </authorList>
    </citation>
    <scope>NUCLEOTIDE SEQUENCE [LARGE SCALE GENOMIC DNA]</scope>
    <source>
        <strain evidence="5">cv. Red5</strain>
        <tissue evidence="4">Young leaf</tissue>
    </source>
</reference>
<sequence length="473" mass="51664">MKETIILYPVPGHGHLVSMVELGKLILNHHSHYYITVLVPLMPSDAPTISSFITSIPTTFPLSFHPLPSPHQTQSTKSITTAFEFIRLTAAAVRQALETISLSSTVSALITSAVQDVSSYMPHNINIPTYFYFTSGASALALFLYFPTLHTQTTESFKDLARLVHIPGLPPINFSHLPRPILDREAEAYHYFLNFGACLPKSNGIIVNTFDSLEPRAIKAINNGDCTPKLTSPPPELFCIGPIVAEAKDRAIGAVSNSMSINCLSWLDNQPNGSVVFLCFGSKGEAFSGPQIREIAIGLERSDQRFLWVAKTTLDLAVVLPEGFLERTKERGLVVESWAPQAEILKHGAVGGFVSHCGWNSVVEAVSAGVGMVAWPLYAEQWLNRVVLVEEMEVAIAVQMDDDGWVIRDEVERSVRELMGSERGEAVRKRSAEVREAAAAAWRGVGGSSLAAFSNLVGSWSGHLILDKDSKPE</sequence>
<reference evidence="5" key="2">
    <citation type="journal article" date="2018" name="BMC Genomics">
        <title>A manually annotated Actinidia chinensis var. chinensis (kiwifruit) genome highlights the challenges associated with draft genomes and gene prediction in plants.</title>
        <authorList>
            <person name="Pilkington S.M."/>
            <person name="Crowhurst R."/>
            <person name="Hilario E."/>
            <person name="Nardozza S."/>
            <person name="Fraser L."/>
            <person name="Peng Y."/>
            <person name="Gunaseelan K."/>
            <person name="Simpson R."/>
            <person name="Tahir J."/>
            <person name="Deroles S.C."/>
            <person name="Templeton K."/>
            <person name="Luo Z."/>
            <person name="Davy M."/>
            <person name="Cheng C."/>
            <person name="McNeilage M."/>
            <person name="Scaglione D."/>
            <person name="Liu Y."/>
            <person name="Zhang Q."/>
            <person name="Datson P."/>
            <person name="De Silva N."/>
            <person name="Gardiner S.E."/>
            <person name="Bassett H."/>
            <person name="Chagne D."/>
            <person name="McCallum J."/>
            <person name="Dzierzon H."/>
            <person name="Deng C."/>
            <person name="Wang Y.Y."/>
            <person name="Barron L."/>
            <person name="Manako K."/>
            <person name="Bowen J."/>
            <person name="Foster T.M."/>
            <person name="Erridge Z.A."/>
            <person name="Tiffin H."/>
            <person name="Waite C.N."/>
            <person name="Davies K.M."/>
            <person name="Grierson E.P."/>
            <person name="Laing W.A."/>
            <person name="Kirk R."/>
            <person name="Chen X."/>
            <person name="Wood M."/>
            <person name="Montefiori M."/>
            <person name="Brummell D.A."/>
            <person name="Schwinn K.E."/>
            <person name="Catanach A."/>
            <person name="Fullerton C."/>
            <person name="Li D."/>
            <person name="Meiyalaghan S."/>
            <person name="Nieuwenhuizen N."/>
            <person name="Read N."/>
            <person name="Prakash R."/>
            <person name="Hunter D."/>
            <person name="Zhang H."/>
            <person name="McKenzie M."/>
            <person name="Knabel M."/>
            <person name="Harris A."/>
            <person name="Allan A.C."/>
            <person name="Gleave A."/>
            <person name="Chen A."/>
            <person name="Janssen B.J."/>
            <person name="Plunkett B."/>
            <person name="Ampomah-Dwamena C."/>
            <person name="Voogd C."/>
            <person name="Leif D."/>
            <person name="Lafferty D."/>
            <person name="Souleyre E.J.F."/>
            <person name="Varkonyi-Gasic E."/>
            <person name="Gambi F."/>
            <person name="Hanley J."/>
            <person name="Yao J.L."/>
            <person name="Cheung J."/>
            <person name="David K.M."/>
            <person name="Warren B."/>
            <person name="Marsh K."/>
            <person name="Snowden K.C."/>
            <person name="Lin-Wang K."/>
            <person name="Brian L."/>
            <person name="Martinez-Sanchez M."/>
            <person name="Wang M."/>
            <person name="Ileperuma N."/>
            <person name="Macnee N."/>
            <person name="Campin R."/>
            <person name="McAtee P."/>
            <person name="Drummond R.S.M."/>
            <person name="Espley R.V."/>
            <person name="Ireland H.S."/>
            <person name="Wu R."/>
            <person name="Atkinson R.G."/>
            <person name="Karunairetnam S."/>
            <person name="Bulley S."/>
            <person name="Chunkath S."/>
            <person name="Hanley Z."/>
            <person name="Storey R."/>
            <person name="Thrimawithana A.H."/>
            <person name="Thomson S."/>
            <person name="David C."/>
            <person name="Testolin R."/>
            <person name="Huang H."/>
            <person name="Hellens R.P."/>
            <person name="Schaffer R.J."/>
        </authorList>
    </citation>
    <scope>NUCLEOTIDE SEQUENCE [LARGE SCALE GENOMIC DNA]</scope>
    <source>
        <strain evidence="5">cv. Red5</strain>
    </source>
</reference>
<dbReference type="Gene3D" id="3.40.50.2000">
    <property type="entry name" value="Glycogen Phosphorylase B"/>
    <property type="match status" value="2"/>
</dbReference>
<dbReference type="FunFam" id="3.40.50.2000:FF:000056">
    <property type="entry name" value="Glycosyltransferase"/>
    <property type="match status" value="1"/>
</dbReference>
<dbReference type="GO" id="GO:0009813">
    <property type="term" value="P:flavonoid biosynthetic process"/>
    <property type="evidence" value="ECO:0007669"/>
    <property type="project" value="UniProtKB-KW"/>
</dbReference>
<dbReference type="Gramene" id="PSS30850">
    <property type="protein sequence ID" value="PSS30850"/>
    <property type="gene ID" value="CEY00_Acc06135"/>
</dbReference>
<dbReference type="PANTHER" id="PTHR48048">
    <property type="entry name" value="GLYCOSYLTRANSFERASE"/>
    <property type="match status" value="1"/>
</dbReference>
<gene>
    <name evidence="4" type="ORF">CEY00_Acc06135</name>
</gene>
<keyword evidence="2 4" id="KW-0808">Transferase</keyword>
<dbReference type="InParanoid" id="A0A2R6RLE4"/>
<dbReference type="OrthoDB" id="5835829at2759"/>
<organism evidence="4 5">
    <name type="scientific">Actinidia chinensis var. chinensis</name>
    <name type="common">Chinese soft-hair kiwi</name>
    <dbReference type="NCBI Taxonomy" id="1590841"/>
    <lineage>
        <taxon>Eukaryota</taxon>
        <taxon>Viridiplantae</taxon>
        <taxon>Streptophyta</taxon>
        <taxon>Embryophyta</taxon>
        <taxon>Tracheophyta</taxon>
        <taxon>Spermatophyta</taxon>
        <taxon>Magnoliopsida</taxon>
        <taxon>eudicotyledons</taxon>
        <taxon>Gunneridae</taxon>
        <taxon>Pentapetalae</taxon>
        <taxon>asterids</taxon>
        <taxon>Ericales</taxon>
        <taxon>Actinidiaceae</taxon>
        <taxon>Actinidia</taxon>
    </lineage>
</organism>
<dbReference type="EMBL" id="NKQK01000005">
    <property type="protein sequence ID" value="PSS30850.1"/>
    <property type="molecule type" value="Genomic_DNA"/>
</dbReference>
<evidence type="ECO:0000256" key="3">
    <source>
        <dbReference type="ARBA" id="ARBA00023241"/>
    </source>
</evidence>
<dbReference type="Pfam" id="PF00201">
    <property type="entry name" value="UDPGT"/>
    <property type="match status" value="1"/>
</dbReference>
<evidence type="ECO:0000256" key="2">
    <source>
        <dbReference type="ARBA" id="ARBA00022679"/>
    </source>
</evidence>
<dbReference type="AlphaFoldDB" id="A0A2R6RLE4"/>
<dbReference type="InterPro" id="IPR002213">
    <property type="entry name" value="UDP_glucos_trans"/>
</dbReference>
<evidence type="ECO:0000256" key="1">
    <source>
        <dbReference type="ARBA" id="ARBA00009995"/>
    </source>
</evidence>
<accession>A0A2R6RLE4</accession>
<dbReference type="CDD" id="cd03784">
    <property type="entry name" value="GT1_Gtf-like"/>
    <property type="match status" value="1"/>
</dbReference>
<protein>
    <submittedName>
        <fullName evidence="4">UDP-glycosyltransferase</fullName>
    </submittedName>
</protein>
<dbReference type="Proteomes" id="UP000241394">
    <property type="component" value="Chromosome LG5"/>
</dbReference>
<evidence type="ECO:0000313" key="4">
    <source>
        <dbReference type="EMBL" id="PSS30850.1"/>
    </source>
</evidence>
<name>A0A2R6RLE4_ACTCC</name>
<comment type="caution">
    <text evidence="4">The sequence shown here is derived from an EMBL/GenBank/DDBJ whole genome shotgun (WGS) entry which is preliminary data.</text>
</comment>
<dbReference type="GO" id="GO:0035251">
    <property type="term" value="F:UDP-glucosyltransferase activity"/>
    <property type="evidence" value="ECO:0007669"/>
    <property type="project" value="InterPro"/>
</dbReference>
<keyword evidence="5" id="KW-1185">Reference proteome</keyword>
<dbReference type="PANTHER" id="PTHR48048:SF56">
    <property type="entry name" value="GLYCOSYLTRANSFERASE"/>
    <property type="match status" value="1"/>
</dbReference>
<comment type="similarity">
    <text evidence="1">Belongs to the UDP-glycosyltransferase family.</text>
</comment>
<dbReference type="SUPFAM" id="SSF53756">
    <property type="entry name" value="UDP-Glycosyltransferase/glycogen phosphorylase"/>
    <property type="match status" value="1"/>
</dbReference>
<dbReference type="STRING" id="1590841.A0A2R6RLE4"/>
<dbReference type="OMA" id="ITMAIAD"/>
<keyword evidence="3" id="KW-0284">Flavonoid biosynthesis</keyword>
<proteinExistence type="inferred from homology"/>